<dbReference type="CDD" id="cd20104">
    <property type="entry name" value="MBT_PHF20L1-like"/>
    <property type="match status" value="1"/>
</dbReference>
<feature type="compositionally biased region" description="Low complexity" evidence="1">
    <location>
        <begin position="55"/>
        <end position="67"/>
    </location>
</feature>
<dbReference type="AlphaFoldDB" id="A0AAV2YSE5"/>
<feature type="region of interest" description="Disordered" evidence="1">
    <location>
        <begin position="1"/>
        <end position="169"/>
    </location>
</feature>
<name>A0AAV2YSE5_9STRA</name>
<evidence type="ECO:0000313" key="2">
    <source>
        <dbReference type="EMBL" id="DAZ96154.1"/>
    </source>
</evidence>
<protein>
    <recommendedName>
        <fullName evidence="4">Tudor-knot domain-containing protein</fullName>
    </recommendedName>
</protein>
<keyword evidence="3" id="KW-1185">Reference proteome</keyword>
<accession>A0AAV2YSE5</accession>
<proteinExistence type="predicted"/>
<dbReference type="Proteomes" id="UP001146120">
    <property type="component" value="Unassembled WGS sequence"/>
</dbReference>
<evidence type="ECO:0000313" key="3">
    <source>
        <dbReference type="Proteomes" id="UP001146120"/>
    </source>
</evidence>
<reference evidence="2" key="2">
    <citation type="journal article" date="2023" name="Microbiol Resour">
        <title>Decontamination and Annotation of the Draft Genome Sequence of the Oomycete Lagenidium giganteum ARSEF 373.</title>
        <authorList>
            <person name="Morgan W.R."/>
            <person name="Tartar A."/>
        </authorList>
    </citation>
    <scope>NUCLEOTIDE SEQUENCE</scope>
    <source>
        <strain evidence="2">ARSEF 373</strain>
    </source>
</reference>
<evidence type="ECO:0008006" key="4">
    <source>
        <dbReference type="Google" id="ProtNLM"/>
    </source>
</evidence>
<sequence length="242" mass="26652">MSCQMYVTRRLLRSTIPGDSSEAPLEDDAAESPGRRLHSTSSRNRNDTGKKKRIAAQTKARAASATSKRSKARNAELSESPARSSVAALKSKKRDRSRNKNVAIESSGGDMVPRGHKRKKMQGVTECVYVSVHDPVDEGSDESEGDDDGDTEVERGDTMVDNDGDQEKEEGIQLYDGIGLLVDALDGKWCEAKILDLNAGKRMAFLHYIGWNSRYDRWLNLESLAAHGSHTGEQLERPVGSF</sequence>
<dbReference type="Gene3D" id="2.30.30.140">
    <property type="match status" value="1"/>
</dbReference>
<feature type="compositionally biased region" description="Acidic residues" evidence="1">
    <location>
        <begin position="137"/>
        <end position="151"/>
    </location>
</feature>
<dbReference type="EMBL" id="DAKRPA010000176">
    <property type="protein sequence ID" value="DAZ96154.1"/>
    <property type="molecule type" value="Genomic_DNA"/>
</dbReference>
<dbReference type="SUPFAM" id="SSF54160">
    <property type="entry name" value="Chromo domain-like"/>
    <property type="match status" value="1"/>
</dbReference>
<comment type="caution">
    <text evidence="2">The sequence shown here is derived from an EMBL/GenBank/DDBJ whole genome shotgun (WGS) entry which is preliminary data.</text>
</comment>
<evidence type="ECO:0000256" key="1">
    <source>
        <dbReference type="SAM" id="MobiDB-lite"/>
    </source>
</evidence>
<feature type="compositionally biased region" description="Basic residues" evidence="1">
    <location>
        <begin position="90"/>
        <end position="99"/>
    </location>
</feature>
<reference evidence="2" key="1">
    <citation type="submission" date="2022-11" db="EMBL/GenBank/DDBJ databases">
        <authorList>
            <person name="Morgan W.R."/>
            <person name="Tartar A."/>
        </authorList>
    </citation>
    <scope>NUCLEOTIDE SEQUENCE</scope>
    <source>
        <strain evidence="2">ARSEF 373</strain>
    </source>
</reference>
<gene>
    <name evidence="2" type="ORF">N0F65_009553</name>
</gene>
<dbReference type="InterPro" id="IPR016197">
    <property type="entry name" value="Chromo-like_dom_sf"/>
</dbReference>
<organism evidence="2 3">
    <name type="scientific">Lagenidium giganteum</name>
    <dbReference type="NCBI Taxonomy" id="4803"/>
    <lineage>
        <taxon>Eukaryota</taxon>
        <taxon>Sar</taxon>
        <taxon>Stramenopiles</taxon>
        <taxon>Oomycota</taxon>
        <taxon>Peronosporomycetes</taxon>
        <taxon>Pythiales</taxon>
        <taxon>Pythiaceae</taxon>
    </lineage>
</organism>